<dbReference type="PANTHER" id="PTHR42088">
    <property type="entry name" value="YALI0F10131P"/>
    <property type="match status" value="1"/>
</dbReference>
<keyword evidence="2" id="KW-0812">Transmembrane</keyword>
<keyword evidence="2" id="KW-0472">Membrane</keyword>
<gene>
    <name evidence="3" type="ORF">BB8028_0006g02200</name>
</gene>
<dbReference type="OrthoDB" id="5417135at2759"/>
<protein>
    <submittedName>
        <fullName evidence="3">Uncharacterized protein</fullName>
    </submittedName>
</protein>
<dbReference type="AlphaFoldDB" id="A0A2S7YI88"/>
<dbReference type="EMBL" id="JRHA01000006">
    <property type="protein sequence ID" value="PQK15898.1"/>
    <property type="molecule type" value="Genomic_DNA"/>
</dbReference>
<feature type="region of interest" description="Disordered" evidence="1">
    <location>
        <begin position="508"/>
        <end position="580"/>
    </location>
</feature>
<comment type="caution">
    <text evidence="3">The sequence shown here is derived from an EMBL/GenBank/DDBJ whole genome shotgun (WGS) entry which is preliminary data.</text>
</comment>
<evidence type="ECO:0000256" key="1">
    <source>
        <dbReference type="SAM" id="MobiDB-lite"/>
    </source>
</evidence>
<feature type="compositionally biased region" description="Polar residues" evidence="1">
    <location>
        <begin position="223"/>
        <end position="246"/>
    </location>
</feature>
<feature type="compositionally biased region" description="Gly residues" evidence="1">
    <location>
        <begin position="534"/>
        <end position="546"/>
    </location>
</feature>
<feature type="region of interest" description="Disordered" evidence="1">
    <location>
        <begin position="17"/>
        <end position="46"/>
    </location>
</feature>
<evidence type="ECO:0000313" key="4">
    <source>
        <dbReference type="Proteomes" id="UP000237441"/>
    </source>
</evidence>
<keyword evidence="2" id="KW-1133">Transmembrane helix</keyword>
<evidence type="ECO:0000256" key="2">
    <source>
        <dbReference type="SAM" id="Phobius"/>
    </source>
</evidence>
<accession>A0A2S7YI88</accession>
<sequence length="719" mass="77713">MLKSCFDTISLNPDTSHSLPCRAPSAMDKQDSSPSAASLPRHPHSNLARQVATEMPSLWSRIARRTDSDGLCSKNETCGRGISPNATNLAIALGVIIPVVAAAITFFLLHRRSVKRMHMEDAKYRETDLDYGLDEAPSKGKRMTAMFGAGGEKQQHRPGQLSMDMNLSSPYLLPPDLNQSKDSIHSLAKSYHNQQDPYHTVPLYCGGDGSSIRSFPRGEPYSPISSKHQSFSSNLPPRTHSKSQSPLAGDPFATPTQPEPAHMARGDAPTSIPDKNLPIQPIVPEIGTVNGADADDQSIYEMPDVASPPAALAKDPKTGLPIDNSFRFELAGTVEQDPTVAVAQLSDDLGHDNPHDHDLSLNGKLPTVLSPDDTQGYPIDASHAAYDEHNDAYPQIQTTEYYEDTNYEVEDMQRGRTNGLGVPQTAAKRLSVGVVPLPPAEVTQSEDPEYRANRIRSFYKEYFEDYADAPPLPGQEEHHEDYDAGYLGDAAYYDADSNAFVMPYAQPVTRRAMTPPPGGARRGPPGPRRPRGPGSIGGMSLPGGPGRMRAGSHGQFGRAPPKNKLPPPAALNTLPTPSKLTDDTALLNAMDFAPPELFRDQAAGRSQSPLGERRPYKPGHAAASPLVTAFDELAALPSPHLLRKSSTFTGLDFAPPKRFKDESDKSDAGSIKSNRSGISAVQLGAIRSGAGRISRLPGDTVFTTSNFGDQLKPQWGMRQ</sequence>
<reference evidence="3 4" key="1">
    <citation type="submission" date="2016-07" db="EMBL/GenBank/DDBJ databases">
        <title>Comparative genomics of the entomopathogenic fungus Beauveria bassiana.</title>
        <authorList>
            <person name="Valero Jimenez C.A."/>
            <person name="Zwaan B.J."/>
            <person name="Van Kan J.A."/>
            <person name="Takken W."/>
            <person name="Debets A.J."/>
            <person name="Schoustra S.E."/>
            <person name="Koenraadt C.J."/>
        </authorList>
    </citation>
    <scope>NUCLEOTIDE SEQUENCE [LARGE SCALE GENOMIC DNA]</scope>
    <source>
        <strain evidence="3 4">ARSEF 8028</strain>
    </source>
</reference>
<proteinExistence type="predicted"/>
<dbReference type="Proteomes" id="UP000237441">
    <property type="component" value="Unassembled WGS sequence"/>
</dbReference>
<feature type="transmembrane region" description="Helical" evidence="2">
    <location>
        <begin position="89"/>
        <end position="109"/>
    </location>
</feature>
<feature type="region of interest" description="Disordered" evidence="1">
    <location>
        <begin position="214"/>
        <end position="277"/>
    </location>
</feature>
<organism evidence="3 4">
    <name type="scientific">Beauveria bassiana</name>
    <name type="common">White muscardine disease fungus</name>
    <name type="synonym">Tritirachium shiotae</name>
    <dbReference type="NCBI Taxonomy" id="176275"/>
    <lineage>
        <taxon>Eukaryota</taxon>
        <taxon>Fungi</taxon>
        <taxon>Dikarya</taxon>
        <taxon>Ascomycota</taxon>
        <taxon>Pezizomycotina</taxon>
        <taxon>Sordariomycetes</taxon>
        <taxon>Hypocreomycetidae</taxon>
        <taxon>Hypocreales</taxon>
        <taxon>Cordycipitaceae</taxon>
        <taxon>Beauveria</taxon>
    </lineage>
</organism>
<evidence type="ECO:0000313" key="3">
    <source>
        <dbReference type="EMBL" id="PQK15898.1"/>
    </source>
</evidence>
<name>A0A2S7YI88_BEABA</name>
<dbReference type="PANTHER" id="PTHR42088:SF1">
    <property type="entry name" value="YALI0F10131P"/>
    <property type="match status" value="1"/>
</dbReference>